<protein>
    <submittedName>
        <fullName evidence="1">Uncharacterized protein</fullName>
    </submittedName>
</protein>
<organism evidence="1 2">
    <name type="scientific">Nakamurella alba</name>
    <dbReference type="NCBI Taxonomy" id="2665158"/>
    <lineage>
        <taxon>Bacteria</taxon>
        <taxon>Bacillati</taxon>
        <taxon>Actinomycetota</taxon>
        <taxon>Actinomycetes</taxon>
        <taxon>Nakamurellales</taxon>
        <taxon>Nakamurellaceae</taxon>
        <taxon>Nakamurella</taxon>
    </lineage>
</organism>
<proteinExistence type="predicted"/>
<sequence>MGGTDSPEEHADGWNPADQVWMTRQDELGRIAALIQAGVAAEDPKFALVEVRARSDELVIYRSDPTPEDAADRYRAAVLSEQVALRFERAVLSKAEVDILDEQLTRAFPSLLARGIRLTAWGVHDLGGRYVVSFHPEGGPLDGDVLTSTAQDDGSPWSPLFLDGDKVQFVGEDSIRY</sequence>
<evidence type="ECO:0000313" key="2">
    <source>
        <dbReference type="Proteomes" id="UP000460221"/>
    </source>
</evidence>
<keyword evidence="2" id="KW-1185">Reference proteome</keyword>
<gene>
    <name evidence="1" type="ORF">GIS00_06680</name>
</gene>
<reference evidence="1 2" key="1">
    <citation type="submission" date="2019-11" db="EMBL/GenBank/DDBJ databases">
        <authorList>
            <person name="Jiang L.-Q."/>
        </authorList>
    </citation>
    <scope>NUCLEOTIDE SEQUENCE [LARGE SCALE GENOMIC DNA]</scope>
    <source>
        <strain evidence="1 2">YIM 132087</strain>
    </source>
</reference>
<comment type="caution">
    <text evidence="1">The sequence shown here is derived from an EMBL/GenBank/DDBJ whole genome shotgun (WGS) entry which is preliminary data.</text>
</comment>
<dbReference type="EMBL" id="WLYK01000001">
    <property type="protein sequence ID" value="MTD13628.1"/>
    <property type="molecule type" value="Genomic_DNA"/>
</dbReference>
<name>A0A7K1FHP9_9ACTN</name>
<dbReference type="Proteomes" id="UP000460221">
    <property type="component" value="Unassembled WGS sequence"/>
</dbReference>
<dbReference type="RefSeq" id="WP_154767447.1">
    <property type="nucleotide sequence ID" value="NZ_WLYK01000001.1"/>
</dbReference>
<dbReference type="AlphaFoldDB" id="A0A7K1FHP9"/>
<accession>A0A7K1FHP9</accession>
<evidence type="ECO:0000313" key="1">
    <source>
        <dbReference type="EMBL" id="MTD13628.1"/>
    </source>
</evidence>